<dbReference type="Pfam" id="PF23033">
    <property type="entry name" value="DUF7034"/>
    <property type="match status" value="1"/>
</dbReference>
<evidence type="ECO:0000259" key="5">
    <source>
        <dbReference type="Pfam" id="PF23033"/>
    </source>
</evidence>
<dbReference type="Pfam" id="PF24893">
    <property type="entry name" value="DUF7743"/>
    <property type="match status" value="1"/>
</dbReference>
<evidence type="ECO:0000259" key="6">
    <source>
        <dbReference type="Pfam" id="PF23034"/>
    </source>
</evidence>
<dbReference type="PANTHER" id="PTHR31378:SF17">
    <property type="match status" value="1"/>
</dbReference>
<keyword evidence="10" id="KW-1185">Reference proteome</keyword>
<dbReference type="PANTHER" id="PTHR31378">
    <property type="entry name" value="EGF-LIKE DOMAIN-CONTAINING PROTEIN-RELATED-RELATED"/>
    <property type="match status" value="1"/>
</dbReference>
<evidence type="ECO:0000256" key="2">
    <source>
        <dbReference type="SAM" id="Phobius"/>
    </source>
</evidence>
<feature type="transmembrane region" description="Helical" evidence="2">
    <location>
        <begin position="1363"/>
        <end position="1386"/>
    </location>
</feature>
<accession>A0A8J4V1S0</accession>
<keyword evidence="3" id="KW-0732">Signal</keyword>
<feature type="domain" description="DUF7035" evidence="6">
    <location>
        <begin position="680"/>
        <end position="786"/>
    </location>
</feature>
<dbReference type="InterPro" id="IPR054484">
    <property type="entry name" value="ComC_SSD"/>
</dbReference>
<feature type="domain" description="DUF7743" evidence="7">
    <location>
        <begin position="443"/>
        <end position="547"/>
    </location>
</feature>
<dbReference type="InterPro" id="IPR057709">
    <property type="entry name" value="DUF7949"/>
</dbReference>
<dbReference type="Pfam" id="PF25820">
    <property type="entry name" value="DUF7949"/>
    <property type="match status" value="1"/>
</dbReference>
<dbReference type="InterPro" id="IPR055462">
    <property type="entry name" value="DUF7034"/>
</dbReference>
<feature type="domain" description="DUF7034" evidence="5">
    <location>
        <begin position="806"/>
        <end position="932"/>
    </location>
</feature>
<evidence type="ECO:0000259" key="7">
    <source>
        <dbReference type="Pfam" id="PF24893"/>
    </source>
</evidence>
<feature type="region of interest" description="Disordered" evidence="1">
    <location>
        <begin position="1031"/>
        <end position="1065"/>
    </location>
</feature>
<dbReference type="InterPro" id="IPR055463">
    <property type="entry name" value="DUF7035"/>
</dbReference>
<proteinExistence type="predicted"/>
<evidence type="ECO:0000313" key="9">
    <source>
        <dbReference type="EMBL" id="KAF2070727.1"/>
    </source>
</evidence>
<comment type="caution">
    <text evidence="9">The sequence shown here is derived from an EMBL/GenBank/DDBJ whole genome shotgun (WGS) entry which is preliminary data.</text>
</comment>
<sequence length="1401" mass="156474">MKDCYNLYCILLVLGILVYSCTAEGPHIIQVPNYEHSNSDYILPPATTCPKSFILIGKDVERVELSIGSYQLSSSMLSLYHNMTSSSSVLQIDFNAPETPGKGTLLVKAIDLLGASFNLDVPYVCQKLIPDIKEIGLVIEPISTSYPYLYEFKVLNNEMINIDLDIVANSVFVENWSSSKVEQFNRNTFFLKIYALYNSAPYSPKLEFLLANGYNSDTKPISIDIPFQRIASEVRSLTWSAPQTVSSPLFLTFQLSKNDTRDMLFYVKLNGVIMGFYSNAVYGNPFNSTFFISLYGVSSSNQIEIYSCQLNQCQSRASTTANISPIQIPTIDFISSGSDPVTRLPALDNGFFVQLVSANQKYTRGDYTQIFIVQWYSTPFRPTQLSSHYYLDDSTYGFKTGTYESYTRNALVLVSKHEKRIQSGFYFQSELEIIVDFSPPTISDDEPPIISSFELIPIPGNNQYIILRVKIVDDISGFSALLVDEFEDPFILTPANLVEGNPLGGTYEVFMDRGIFFYGDFRIADLASNLNVYGITQLTTEFGKMIPFSNPRNYVYDVLDFEITSASWSHNYVDVSSSSYTIIFRFSVANPNTEYAPLLKLGKDDYISSSVVYYEYLQEKEFYGKWNESSLQYEIPVKIPLRMFTGQLVYQIIYFQTSIFSSYLAKSFPNSVVDIYSEQGDMLGPIFENITRIPAQGVAQVSGSGAEIGWSFKVFDSLNGFKSGLVTVVGDRDQNEIIFEITPFSPGFIIEVNEYCISQTYTITSISLVDNGGYVSNMETALINFPDLDIRRINTTCQPIIDIEPPVLNSLTCIQQAIDVGSSNRMLNCTVSVTDLVSGIHMAKPPVLYLTSLHKIIKFKPVSTQFNLQNNIPALGRYEYQMPLPYGFGYPEYTVISIYGIMDNNCNFKGYSAQDLEALSSPNHQYSVDTTVFTFATATVIESTGKITTNGGDLLIIGKSFGLDNNSVVKIDYNDNNGYSQTFIPSFFSSTALIIKDIRPLLKPFKIQVHKDGEFISNEFIVIPDAPPVYPPSPSTSSSSLDSSTSSSSSSSSTQQTPTPTQPPNHCKNDCGGPSQGYCSSTGCICHSPWMGIDCKSKVIIIPTPSINNTIPSTNISIPSTSNNEEIALKGLISIVELQELDTNNVPIYRYPFTQWIWSNISTDNEPIKYLYSTNITNQLDQSITNVSVSIQYFDKQQNITFAGELLNMNQFSIKYSINITSYTFTNSLNQLQLIMKVSLESQQDQGCSALESGNTTVTNSEYVKLQVDDHSLYGRFIKRGIIDGRISTITNQLLPNYNNNNNGESNQFNNIHSFIGINFRSYRRLVQLDPDFSVLIDQRPAASDTENSICSSQKKKLSAGQLAGIIIGSVVFAAILIVSVSYCIYKKKNKRSSEKILNIN</sequence>
<dbReference type="Proteomes" id="UP000695562">
    <property type="component" value="Unassembled WGS sequence"/>
</dbReference>
<evidence type="ECO:0000313" key="10">
    <source>
        <dbReference type="Proteomes" id="UP000695562"/>
    </source>
</evidence>
<dbReference type="PROSITE" id="PS51257">
    <property type="entry name" value="PROKAR_LIPOPROTEIN"/>
    <property type="match status" value="1"/>
</dbReference>
<feature type="signal peptide" evidence="3">
    <location>
        <begin position="1"/>
        <end position="23"/>
    </location>
</feature>
<keyword evidence="2" id="KW-1133">Transmembrane helix</keyword>
<organism evidence="9 10">
    <name type="scientific">Polysphondylium violaceum</name>
    <dbReference type="NCBI Taxonomy" id="133409"/>
    <lineage>
        <taxon>Eukaryota</taxon>
        <taxon>Amoebozoa</taxon>
        <taxon>Evosea</taxon>
        <taxon>Eumycetozoa</taxon>
        <taxon>Dictyostelia</taxon>
        <taxon>Dictyosteliales</taxon>
        <taxon>Dictyosteliaceae</taxon>
        <taxon>Polysphondylium</taxon>
    </lineage>
</organism>
<keyword evidence="2" id="KW-0812">Transmembrane</keyword>
<keyword evidence="2" id="KW-0472">Membrane</keyword>
<evidence type="ECO:0000259" key="8">
    <source>
        <dbReference type="Pfam" id="PF25820"/>
    </source>
</evidence>
<feature type="compositionally biased region" description="Low complexity" evidence="1">
    <location>
        <begin position="1035"/>
        <end position="1059"/>
    </location>
</feature>
<evidence type="ECO:0000256" key="3">
    <source>
        <dbReference type="SAM" id="SignalP"/>
    </source>
</evidence>
<dbReference type="EMBL" id="AJWJ01000453">
    <property type="protein sequence ID" value="KAF2070727.1"/>
    <property type="molecule type" value="Genomic_DNA"/>
</dbReference>
<dbReference type="Pfam" id="PF22933">
    <property type="entry name" value="ComC_SSD"/>
    <property type="match status" value="1"/>
</dbReference>
<feature type="domain" description="ComC supersandwich" evidence="4">
    <location>
        <begin position="1114"/>
        <end position="1336"/>
    </location>
</feature>
<protein>
    <recommendedName>
        <fullName evidence="11">EGF-like domain-containing protein</fullName>
    </recommendedName>
</protein>
<evidence type="ECO:0000259" key="4">
    <source>
        <dbReference type="Pfam" id="PF22933"/>
    </source>
</evidence>
<feature type="chain" id="PRO_5035252414" description="EGF-like domain-containing protein" evidence="3">
    <location>
        <begin position="24"/>
        <end position="1401"/>
    </location>
</feature>
<name>A0A8J4V1S0_9MYCE</name>
<feature type="domain" description="DUF7949" evidence="8">
    <location>
        <begin position="1067"/>
        <end position="1099"/>
    </location>
</feature>
<gene>
    <name evidence="9" type="ORF">CYY_007957</name>
</gene>
<reference evidence="9" key="1">
    <citation type="submission" date="2020-01" db="EMBL/GenBank/DDBJ databases">
        <title>Development of genomics and gene disruption for Polysphondylium violaceum indicates a role for the polyketide synthase stlB in stalk morphogenesis.</title>
        <authorList>
            <person name="Narita B."/>
            <person name="Kawabe Y."/>
            <person name="Kin K."/>
            <person name="Saito T."/>
            <person name="Gibbs R."/>
            <person name="Kuspa A."/>
            <person name="Muzny D."/>
            <person name="Queller D."/>
            <person name="Richards S."/>
            <person name="Strassman J."/>
            <person name="Sucgang R."/>
            <person name="Worley K."/>
            <person name="Schaap P."/>
        </authorList>
    </citation>
    <scope>NUCLEOTIDE SEQUENCE</scope>
    <source>
        <strain evidence="9">QSvi11</strain>
    </source>
</reference>
<dbReference type="Pfam" id="PF23034">
    <property type="entry name" value="DUF7035"/>
    <property type="match status" value="1"/>
</dbReference>
<evidence type="ECO:0000256" key="1">
    <source>
        <dbReference type="SAM" id="MobiDB-lite"/>
    </source>
</evidence>
<dbReference type="InterPro" id="IPR056645">
    <property type="entry name" value="DUF7743"/>
</dbReference>
<evidence type="ECO:0008006" key="11">
    <source>
        <dbReference type="Google" id="ProtNLM"/>
    </source>
</evidence>